<keyword evidence="8" id="KW-0732">Signal</keyword>
<dbReference type="Gene3D" id="2.60.40.1120">
    <property type="entry name" value="Carboxypeptidase-like, regulatory domain"/>
    <property type="match status" value="1"/>
</dbReference>
<dbReference type="SUPFAM" id="SSF56935">
    <property type="entry name" value="Porins"/>
    <property type="match status" value="1"/>
</dbReference>
<evidence type="ECO:0000259" key="9">
    <source>
        <dbReference type="Pfam" id="PF07715"/>
    </source>
</evidence>
<feature type="domain" description="Outer membrane protein beta-barrel" evidence="10">
    <location>
        <begin position="409"/>
        <end position="782"/>
    </location>
</feature>
<dbReference type="InterPro" id="IPR012910">
    <property type="entry name" value="Plug_dom"/>
</dbReference>
<dbReference type="InterPro" id="IPR008969">
    <property type="entry name" value="CarboxyPept-like_regulatory"/>
</dbReference>
<dbReference type="InterPro" id="IPR039426">
    <property type="entry name" value="TonB-dep_rcpt-like"/>
</dbReference>
<dbReference type="Pfam" id="PF07715">
    <property type="entry name" value="Plug"/>
    <property type="match status" value="1"/>
</dbReference>
<feature type="domain" description="TonB-dependent receptor plug" evidence="9">
    <location>
        <begin position="125"/>
        <end position="208"/>
    </location>
</feature>
<keyword evidence="12" id="KW-1185">Reference proteome</keyword>
<keyword evidence="3 7" id="KW-1134">Transmembrane beta strand</keyword>
<feature type="chain" id="PRO_5045507510" evidence="8">
    <location>
        <begin position="18"/>
        <end position="803"/>
    </location>
</feature>
<sequence>MKFRICILMLFTLAANAQKNISIKGNVVDKITQSALSFASVAVLDNDRKIIAGATTNENGQFEFWVKSDKINGFRVNYVGYHTLDTTLIVNQNSSLNFGLTPQTQLLKEVTVSAEKATSQMQMDKQIFNAEKLGNTTAGTGLDVLQRLPSVTINAEGKILMRGNAEFLVTVNGKFTNQTAADVLAQLPANTIENIEILTSPSASVDAEGKAGIINITTKKNATNGWGIIANGNFSQISPQRYGGDITFYDNRNKFNSYLTANYRQYSIGGYREGEIRTIYRDTATYSASGGERPTTEQVYGIRAGTSYSPNKTTNLSTGLFYGYKQNDRIANLFYNQYQSSRLPLNLFQVFGNETFERKFYNQNLFVRTGKFFTSQTDFSKVFANKSKFSATAIYEFSVLGGPLRNQDNVEPNGKLLLMERSDETSPLNAWRLQADYAVPLNKNLNFETGVQWRTVRHQGDFVFERLNISSIIWEKDPEFNDKLDLHQNVSAAYLQFNGKNKNLSYRAGLRAEHTYRTLTHLRGNAPVNLSQLDWFPSAQVLYKLPQEQEIKLGYSKRIDRPTTKSLSPFKNHRHSEAIWIGDPNLLPEISHNVELSYNKNWSKSRLVLSAYSTFTNNLIFRTNASYNRIILLTIATNAGNSNATGLEMISEFQPAKWWRIYASGNVYQFSIRNISISDRNQTQSTNYNLNGNMSFRITPKLNLRWDASYLSRSVTAQGFDTDLFLSNIGLKYNFSKKLSADLIFQNIFDSNVQRITTQSPVFYSSTEYTKSDRILLLNLSYRFNESGKSSKNIKTEYGEKDF</sequence>
<dbReference type="Gene3D" id="2.170.130.10">
    <property type="entry name" value="TonB-dependent receptor, plug domain"/>
    <property type="match status" value="1"/>
</dbReference>
<name>A0ABM5N7W3_EMTOG</name>
<reference evidence="11 12" key="1">
    <citation type="submission" date="2011-07" db="EMBL/GenBank/DDBJ databases">
        <title>The complete genome of plasmid 1 of Emticicia oligotrophica DSM 17448.</title>
        <authorList>
            <consortium name="US DOE Joint Genome Institute (JGI-PGF)"/>
            <person name="Lucas S."/>
            <person name="Han J."/>
            <person name="Lapidus A."/>
            <person name="Bruce D."/>
            <person name="Goodwin L."/>
            <person name="Pitluck S."/>
            <person name="Peters L."/>
            <person name="Kyrpides N."/>
            <person name="Mavromatis K."/>
            <person name="Ivanova N."/>
            <person name="Ovchinnikova G."/>
            <person name="Teshima H."/>
            <person name="Detter J.C."/>
            <person name="Tapia R."/>
            <person name="Han C."/>
            <person name="Land M."/>
            <person name="Hauser L."/>
            <person name="Markowitz V."/>
            <person name="Cheng J.-F."/>
            <person name="Hugenholtz P."/>
            <person name="Woyke T."/>
            <person name="Wu D."/>
            <person name="Tindall B."/>
            <person name="Pomrenke H."/>
            <person name="Brambilla E."/>
            <person name="Klenk H.-P."/>
            <person name="Eisen J.A."/>
        </authorList>
    </citation>
    <scope>NUCLEOTIDE SEQUENCE [LARGE SCALE GENOMIC DNA]</scope>
    <source>
        <strain evidence="12">DSM 17448 / GPTSA100-15</strain>
        <plasmid evidence="11 12">pEMTOL01</plasmid>
    </source>
</reference>
<keyword evidence="5 7" id="KW-0472">Membrane</keyword>
<evidence type="ECO:0000256" key="6">
    <source>
        <dbReference type="ARBA" id="ARBA00023237"/>
    </source>
</evidence>
<evidence type="ECO:0000256" key="7">
    <source>
        <dbReference type="PROSITE-ProRule" id="PRU01360"/>
    </source>
</evidence>
<dbReference type="Gene3D" id="2.40.170.20">
    <property type="entry name" value="TonB-dependent receptor, beta-barrel domain"/>
    <property type="match status" value="1"/>
</dbReference>
<evidence type="ECO:0000313" key="12">
    <source>
        <dbReference type="Proteomes" id="UP000002875"/>
    </source>
</evidence>
<keyword evidence="4 7" id="KW-0812">Transmembrane</keyword>
<keyword evidence="11" id="KW-0675">Receptor</keyword>
<evidence type="ECO:0000256" key="5">
    <source>
        <dbReference type="ARBA" id="ARBA00023136"/>
    </source>
</evidence>
<dbReference type="InterPro" id="IPR036942">
    <property type="entry name" value="Beta-barrel_TonB_sf"/>
</dbReference>
<evidence type="ECO:0000313" key="11">
    <source>
        <dbReference type="EMBL" id="AFK05555.1"/>
    </source>
</evidence>
<gene>
    <name evidence="11" type="ordered locus">Emtol_0285</name>
</gene>
<dbReference type="SUPFAM" id="SSF49464">
    <property type="entry name" value="Carboxypeptidase regulatory domain-like"/>
    <property type="match status" value="1"/>
</dbReference>
<evidence type="ECO:0000259" key="10">
    <source>
        <dbReference type="Pfam" id="PF14905"/>
    </source>
</evidence>
<comment type="subcellular location">
    <subcellularLocation>
        <location evidence="1 7">Cell outer membrane</location>
        <topology evidence="1 7">Multi-pass membrane protein</topology>
    </subcellularLocation>
</comment>
<dbReference type="InterPro" id="IPR037066">
    <property type="entry name" value="Plug_dom_sf"/>
</dbReference>
<dbReference type="InterPro" id="IPR041700">
    <property type="entry name" value="OMP_b-brl_3"/>
</dbReference>
<geneLocation type="plasmid" evidence="11 12">
    <name>pEMTOL01</name>
</geneLocation>
<evidence type="ECO:0000256" key="4">
    <source>
        <dbReference type="ARBA" id="ARBA00022692"/>
    </source>
</evidence>
<dbReference type="PROSITE" id="PS52016">
    <property type="entry name" value="TONB_DEPENDENT_REC_3"/>
    <property type="match status" value="1"/>
</dbReference>
<keyword evidence="11" id="KW-0614">Plasmid</keyword>
<dbReference type="PANTHER" id="PTHR40980:SF4">
    <property type="entry name" value="TONB-DEPENDENT RECEPTOR-LIKE BETA-BARREL DOMAIN-CONTAINING PROTEIN"/>
    <property type="match status" value="1"/>
</dbReference>
<dbReference type="Pfam" id="PF13715">
    <property type="entry name" value="CarbopepD_reg_2"/>
    <property type="match status" value="1"/>
</dbReference>
<protein>
    <submittedName>
        <fullName evidence="11">TonB-dependent receptor</fullName>
    </submittedName>
</protein>
<accession>A0ABM5N7W3</accession>
<dbReference type="Proteomes" id="UP000002875">
    <property type="component" value="Plasmid pEMTOL01"/>
</dbReference>
<evidence type="ECO:0000256" key="2">
    <source>
        <dbReference type="ARBA" id="ARBA00022448"/>
    </source>
</evidence>
<evidence type="ECO:0000256" key="3">
    <source>
        <dbReference type="ARBA" id="ARBA00022452"/>
    </source>
</evidence>
<organism evidence="11 12">
    <name type="scientific">Emticicia oligotrophica (strain DSM 17448 / CIP 109782 / MTCC 6937 / GPTSA100-15)</name>
    <dbReference type="NCBI Taxonomy" id="929562"/>
    <lineage>
        <taxon>Bacteria</taxon>
        <taxon>Pseudomonadati</taxon>
        <taxon>Bacteroidota</taxon>
        <taxon>Cytophagia</taxon>
        <taxon>Cytophagales</taxon>
        <taxon>Leadbetterellaceae</taxon>
        <taxon>Emticicia</taxon>
    </lineage>
</organism>
<dbReference type="RefSeq" id="WP_015026301.1">
    <property type="nucleotide sequence ID" value="NC_018742.1"/>
</dbReference>
<keyword evidence="2 7" id="KW-0813">Transport</keyword>
<keyword evidence="6 7" id="KW-0998">Cell outer membrane</keyword>
<evidence type="ECO:0000256" key="8">
    <source>
        <dbReference type="SAM" id="SignalP"/>
    </source>
</evidence>
<proteinExistence type="inferred from homology"/>
<dbReference type="Pfam" id="PF14905">
    <property type="entry name" value="OMP_b-brl_3"/>
    <property type="match status" value="1"/>
</dbReference>
<comment type="similarity">
    <text evidence="7">Belongs to the TonB-dependent receptor family.</text>
</comment>
<evidence type="ECO:0000256" key="1">
    <source>
        <dbReference type="ARBA" id="ARBA00004571"/>
    </source>
</evidence>
<feature type="signal peptide" evidence="8">
    <location>
        <begin position="1"/>
        <end position="17"/>
    </location>
</feature>
<dbReference type="PANTHER" id="PTHR40980">
    <property type="entry name" value="PLUG DOMAIN-CONTAINING PROTEIN"/>
    <property type="match status" value="1"/>
</dbReference>
<dbReference type="EMBL" id="CP002962">
    <property type="protein sequence ID" value="AFK05555.1"/>
    <property type="molecule type" value="Genomic_DNA"/>
</dbReference>